<evidence type="ECO:0000256" key="3">
    <source>
        <dbReference type="ARBA" id="ARBA00019015"/>
    </source>
</evidence>
<reference evidence="10 11" key="1">
    <citation type="submission" date="2017-02" db="EMBL/GenBank/DDBJ databases">
        <authorList>
            <person name="Peterson S.W."/>
        </authorList>
    </citation>
    <scope>NUCLEOTIDE SEQUENCE [LARGE SCALE GENOMIC DNA]</scope>
    <source>
        <strain evidence="10 11">USBA 369</strain>
    </source>
</reference>
<dbReference type="PANTHER" id="PTHR30435:SF1">
    <property type="entry name" value="FLAGELLAR HOOK PROTEIN FLGE"/>
    <property type="match status" value="1"/>
</dbReference>
<dbReference type="InterPro" id="IPR053967">
    <property type="entry name" value="LlgE_F_G-like_D1"/>
</dbReference>
<evidence type="ECO:0000256" key="1">
    <source>
        <dbReference type="ARBA" id="ARBA00004117"/>
    </source>
</evidence>
<evidence type="ECO:0000259" key="8">
    <source>
        <dbReference type="Pfam" id="PF07559"/>
    </source>
</evidence>
<dbReference type="InterPro" id="IPR020013">
    <property type="entry name" value="Flagellar_FlgE/F/G"/>
</dbReference>
<dbReference type="GO" id="GO:0005829">
    <property type="term" value="C:cytosol"/>
    <property type="evidence" value="ECO:0007669"/>
    <property type="project" value="TreeGrafter"/>
</dbReference>
<evidence type="ECO:0000256" key="4">
    <source>
        <dbReference type="ARBA" id="ARBA00023143"/>
    </source>
</evidence>
<comment type="similarity">
    <text evidence="2 5">Belongs to the flagella basal body rod proteins family.</text>
</comment>
<dbReference type="PROSITE" id="PS00588">
    <property type="entry name" value="FLAGELLA_BB_ROD"/>
    <property type="match status" value="1"/>
</dbReference>
<dbReference type="InterPro" id="IPR037925">
    <property type="entry name" value="FlgE/F/G-like"/>
</dbReference>
<dbReference type="STRING" id="1365950.SAMN05428963_103160"/>
<evidence type="ECO:0000313" key="11">
    <source>
        <dbReference type="Proteomes" id="UP000190135"/>
    </source>
</evidence>
<keyword evidence="4 5" id="KW-0975">Bacterial flagellum</keyword>
<dbReference type="GO" id="GO:0009424">
    <property type="term" value="C:bacterial-type flagellum hook"/>
    <property type="evidence" value="ECO:0007669"/>
    <property type="project" value="TreeGrafter"/>
</dbReference>
<dbReference type="InterPro" id="IPR011491">
    <property type="entry name" value="FlgE_D2"/>
</dbReference>
<dbReference type="Pfam" id="PF00460">
    <property type="entry name" value="Flg_bb_rod"/>
    <property type="match status" value="1"/>
</dbReference>
<dbReference type="NCBIfam" id="TIGR03506">
    <property type="entry name" value="FlgEFG_subfam"/>
    <property type="match status" value="1"/>
</dbReference>
<feature type="domain" description="Flagellar basal-body/hook protein C-terminal" evidence="7">
    <location>
        <begin position="614"/>
        <end position="658"/>
    </location>
</feature>
<organism evidence="10 11">
    <name type="scientific">Consotaella salsifontis</name>
    <dbReference type="NCBI Taxonomy" id="1365950"/>
    <lineage>
        <taxon>Bacteria</taxon>
        <taxon>Pseudomonadati</taxon>
        <taxon>Pseudomonadota</taxon>
        <taxon>Alphaproteobacteria</taxon>
        <taxon>Hyphomicrobiales</taxon>
        <taxon>Aurantimonadaceae</taxon>
        <taxon>Consotaella</taxon>
    </lineage>
</organism>
<dbReference type="GO" id="GO:0009425">
    <property type="term" value="C:bacterial-type flagellum basal body"/>
    <property type="evidence" value="ECO:0007669"/>
    <property type="project" value="UniProtKB-SubCell"/>
</dbReference>
<comment type="function">
    <text evidence="5">A flexible structure which links the flagellar filament to the drive apparatus in the basal body.</text>
</comment>
<dbReference type="RefSeq" id="WP_078707272.1">
    <property type="nucleotide sequence ID" value="NZ_FUXL01000003.1"/>
</dbReference>
<dbReference type="Pfam" id="PF07559">
    <property type="entry name" value="FlgE_D2"/>
    <property type="match status" value="1"/>
</dbReference>
<evidence type="ECO:0000259" key="6">
    <source>
        <dbReference type="Pfam" id="PF00460"/>
    </source>
</evidence>
<evidence type="ECO:0000256" key="2">
    <source>
        <dbReference type="ARBA" id="ARBA00009677"/>
    </source>
</evidence>
<dbReference type="EMBL" id="FUXL01000003">
    <property type="protein sequence ID" value="SJZ82054.1"/>
    <property type="molecule type" value="Genomic_DNA"/>
</dbReference>
<gene>
    <name evidence="10" type="ORF">SAMN05428963_103160</name>
</gene>
<comment type="subcellular location">
    <subcellularLocation>
        <location evidence="1 5">Bacterial flagellum basal body</location>
    </subcellularLocation>
</comment>
<keyword evidence="10" id="KW-0969">Cilium</keyword>
<name>A0A1T4NS84_9HYPH</name>
<evidence type="ECO:0000259" key="7">
    <source>
        <dbReference type="Pfam" id="PF06429"/>
    </source>
</evidence>
<feature type="domain" description="Flagellar basal body rod protein N-terminal" evidence="6">
    <location>
        <begin position="7"/>
        <end position="37"/>
    </location>
</feature>
<feature type="domain" description="Flagellar hook protein FlgE/F/G-like D1" evidence="9">
    <location>
        <begin position="85"/>
        <end position="127"/>
    </location>
</feature>
<evidence type="ECO:0000256" key="5">
    <source>
        <dbReference type="RuleBase" id="RU362116"/>
    </source>
</evidence>
<dbReference type="InterPro" id="IPR037058">
    <property type="entry name" value="Falgellar_hook_FlgE_sf"/>
</dbReference>
<feature type="domain" description="Flagellar hook protein FlgE D2" evidence="8">
    <location>
        <begin position="427"/>
        <end position="539"/>
    </location>
</feature>
<keyword evidence="11" id="KW-1185">Reference proteome</keyword>
<protein>
    <recommendedName>
        <fullName evidence="3 5">Flagellar hook protein FlgE</fullName>
    </recommendedName>
</protein>
<proteinExistence type="inferred from homology"/>
<keyword evidence="10" id="KW-0966">Cell projection</keyword>
<dbReference type="Proteomes" id="UP000190135">
    <property type="component" value="Unassembled WGS sequence"/>
</dbReference>
<accession>A0A1T4NS84</accession>
<dbReference type="SUPFAM" id="SSF117143">
    <property type="entry name" value="Flagellar hook protein flgE"/>
    <property type="match status" value="1"/>
</dbReference>
<dbReference type="PANTHER" id="PTHR30435">
    <property type="entry name" value="FLAGELLAR PROTEIN"/>
    <property type="match status" value="1"/>
</dbReference>
<dbReference type="InterPro" id="IPR019776">
    <property type="entry name" value="Flagellar_basal_body_rod_CS"/>
</dbReference>
<keyword evidence="10" id="KW-0282">Flagellum</keyword>
<dbReference type="AlphaFoldDB" id="A0A1T4NS84"/>
<evidence type="ECO:0000259" key="9">
    <source>
        <dbReference type="Pfam" id="PF22692"/>
    </source>
</evidence>
<dbReference type="OrthoDB" id="8372879at2"/>
<dbReference type="Pfam" id="PF22692">
    <property type="entry name" value="LlgE_F_G_D1"/>
    <property type="match status" value="1"/>
</dbReference>
<dbReference type="GO" id="GO:0071978">
    <property type="term" value="P:bacterial-type flagellum-dependent swarming motility"/>
    <property type="evidence" value="ECO:0007669"/>
    <property type="project" value="TreeGrafter"/>
</dbReference>
<sequence>MSIYGIMRSSVSGMNAQANRLSAVSDNIANSNTNGYKRSQTDFSSLVLNSGATGVYSSGVVETTTRNLISQQGSLSYTTSTTDLAISGNGFMVVSDAAGNPLLTRAGSFVKDSQGNLVNSAGLTLMGYKLPYGDTVGVANGYAGLEAVNLNTSSLIATPTTSGILSVNLPKSADMGGTAAKINAGVFDVSAANVGDRVSFDISLDGATAKKVTVVTTEDNLASPAAFENALQNALDGVFGTDQVVADVDSSTKAISFATGDKGSAASIKLENVGTANGDDIISSTLGLAPATSTVAATGNFASVKIGTFNSTGASIGDRVKYSIAVDGNAPVDVEIVLTKANTASAAAFKTALQTAVTAAGLGDVKVSVSGTDISLSLGTASNGTNNISVGLAAASALDGDGTTTSNLGLTAAAIVNGTDRVPPSANLATSTYTKKTSLVAYDSVGAPVTLDIYMTKTSDNVWEMAVYNRADADKGTGEFPYSSAALTTQTLSFDGDGKLSSAGNLTFVVPNGKEMTLDISSFTQLGADYTLLEGQTNGNSPSDVDKVEISSDGIVSAVFENGSTLKLYKIPMAMVESPENLQTISGNAFQATMASGAVTIGFGGEGSLGKLVSGAVELSTVDLASELTDMIEAQRGYTANSKAFQTGADILDVLVNLKR</sequence>
<dbReference type="InterPro" id="IPR010930">
    <property type="entry name" value="Flg_bb/hook_C_dom"/>
</dbReference>
<dbReference type="InterPro" id="IPR001444">
    <property type="entry name" value="Flag_bb_rod_N"/>
</dbReference>
<dbReference type="Pfam" id="PF06429">
    <property type="entry name" value="Flg_bbr_C"/>
    <property type="match status" value="1"/>
</dbReference>
<evidence type="ECO:0000313" key="10">
    <source>
        <dbReference type="EMBL" id="SJZ82054.1"/>
    </source>
</evidence>
<dbReference type="Gene3D" id="2.60.98.20">
    <property type="entry name" value="Flagellar hook protein FlgE"/>
    <property type="match status" value="1"/>
</dbReference>